<sequence length="1149" mass="123500">MLASTLARRTAFEVSGKALRAVSTWSAVPAGPPDPILGVTEAFKADKDSRKINLGVGAYRDEHGKPYVLTSVKKAEQILTASNPDKEYLPITGLPEFTKAAAKLAYGSESVPLQEGSIAVTQSISGTGALRIGGAFLARHYPHSKVIYLPVPSWGNHTPIFRDSGLEVRGYRYFDKKTVGLDFEGLKADLKAAPEQSIVLLHACAHNPTGVDPTPEQWAQISDIVKEKKLFPFFDMAYQGFASGSTTRDAFAVRHFVSQGHQVALAQSFAKNMGLYGERVGAFSLTTSDAAERARVDSQLKIVIRPMYSNPPLHGARIASTILGNQELYAEWEGEVKAMADRIIGMREKLYNTLTSDLKTPGEWGHIKSQIGMFSFTGLSPPQTKALAEKAHVYMTADGRISMAGLNSGNIEYFAQSVDAAIPLPVSFPRAPSPAPAIPGAWPTTPHNRFAADSSFSMSISSSTSRSLAEAQSSDSVQTSDSTLAPEDESPLWSKFDTSSTLASSATNSSQGPLFRHDHKKESLQVSPFTPVKCTAAVAQGSDFSELQMTSSPSIRYRSSPPKRISIPPSLELSRLSPNEFASTRNCTTTSQSQASPTSVPSPTTPVTPTSPMIFASPPSQQACPFSSPEQNLDTTCSSSYEDHSLDTSYGSEIIDGTIASLARRIDRPPLSIETNESDNLISDVEYDASTEARTRDLSSSPDTSDHVPLAHTLGNTVPTDVGSTDRSLRSSLELRSQEAPAQQWTLSLSGASLGYSDSEAFAAARSPNYGTMSLSPASSYGVEIDTDALGAGHAIILPRQNFSPTSSSFSSPIIEHRVALTEANVLGLSEASSSELRDTGAAEYAAAVVSSAWGSDGHDGSGHSSALGLHLDARDTTLHRVQEDGLRAHDAVETEESGVSSVRITDLVDIEFHAPPKRGVLQKVINYGAQMKNFLTTKKKKVQGGRHSFHHEDHYVPSLWQEPLAQRSPAPRDSQSEAIRDDRNVVPLPNIEESSSHINMHIPPPLIPPGLHSPSNKRKTGATYGSPRPSVRAQTVALPPPVIRVSSPSPSESVPPVNLDARPSSSAQPSFSTRRPSNDGSSTNTRCQPILPAPFQSQHVQVIYSVHGASGEPTLYHSKQTERTPSFFTVYRIKPFSGSPAFLTIAYI</sequence>
<evidence type="ECO:0000313" key="2">
    <source>
        <dbReference type="Proteomes" id="UP000824881"/>
    </source>
</evidence>
<organism evidence="1 2">
    <name type="scientific">Pleurotus cornucopiae</name>
    <name type="common">Cornucopia mushroom</name>
    <dbReference type="NCBI Taxonomy" id="5321"/>
    <lineage>
        <taxon>Eukaryota</taxon>
        <taxon>Fungi</taxon>
        <taxon>Dikarya</taxon>
        <taxon>Basidiomycota</taxon>
        <taxon>Agaricomycotina</taxon>
        <taxon>Agaricomycetes</taxon>
        <taxon>Agaricomycetidae</taxon>
        <taxon>Agaricales</taxon>
        <taxon>Pleurotineae</taxon>
        <taxon>Pleurotaceae</taxon>
        <taxon>Pleurotus</taxon>
    </lineage>
</organism>
<gene>
    <name evidence="1" type="ORF">CCMSSC00406_0000452</name>
</gene>
<protein>
    <submittedName>
        <fullName evidence="1">Uncharacterized protein</fullName>
    </submittedName>
</protein>
<dbReference type="Proteomes" id="UP000824881">
    <property type="component" value="Unassembled WGS sequence"/>
</dbReference>
<proteinExistence type="predicted"/>
<evidence type="ECO:0000313" key="1">
    <source>
        <dbReference type="EMBL" id="KAG9222859.1"/>
    </source>
</evidence>
<reference evidence="1 2" key="1">
    <citation type="journal article" date="2021" name="Appl. Environ. Microbiol.">
        <title>Genetic linkage and physical mapping for an oyster mushroom Pleurotus cornucopiae and QTL analysis for the trait cap color.</title>
        <authorList>
            <person name="Zhang Y."/>
            <person name="Gao W."/>
            <person name="Sonnenberg A."/>
            <person name="Chen Q."/>
            <person name="Zhang J."/>
            <person name="Huang C."/>
        </authorList>
    </citation>
    <scope>NUCLEOTIDE SEQUENCE [LARGE SCALE GENOMIC DNA]</scope>
    <source>
        <strain evidence="1">CCMSSC00406</strain>
    </source>
</reference>
<name>A0ACB7IYN2_PLECO</name>
<accession>A0ACB7IYN2</accession>
<dbReference type="EMBL" id="WQMT02000005">
    <property type="protein sequence ID" value="KAG9222859.1"/>
    <property type="molecule type" value="Genomic_DNA"/>
</dbReference>
<comment type="caution">
    <text evidence="1">The sequence shown here is derived from an EMBL/GenBank/DDBJ whole genome shotgun (WGS) entry which is preliminary data.</text>
</comment>
<keyword evidence="2" id="KW-1185">Reference proteome</keyword>